<dbReference type="Pfam" id="PF01039">
    <property type="entry name" value="Carboxyl_trans"/>
    <property type="match status" value="1"/>
</dbReference>
<evidence type="ECO:0000256" key="6">
    <source>
        <dbReference type="ARBA" id="ARBA00048208"/>
    </source>
</evidence>
<dbReference type="InterPro" id="IPR011762">
    <property type="entry name" value="COA_CT_N"/>
</dbReference>
<comment type="pathway">
    <text evidence="1">Metabolic intermediate metabolism; propanoyl-CoA degradation; succinyl-CoA from propanoyl-CoA: step 1/3.</text>
</comment>
<dbReference type="PANTHER" id="PTHR43842:SF2">
    <property type="entry name" value="PROPIONYL-COA CARBOXYLASE BETA CHAIN, MITOCHONDRIAL"/>
    <property type="match status" value="1"/>
</dbReference>
<organism evidence="11">
    <name type="scientific">Haemonchus placei</name>
    <name type="common">Barber's pole worm</name>
    <dbReference type="NCBI Taxonomy" id="6290"/>
    <lineage>
        <taxon>Eukaryota</taxon>
        <taxon>Metazoa</taxon>
        <taxon>Ecdysozoa</taxon>
        <taxon>Nematoda</taxon>
        <taxon>Chromadorea</taxon>
        <taxon>Rhabditida</taxon>
        <taxon>Rhabditina</taxon>
        <taxon>Rhabditomorpha</taxon>
        <taxon>Strongyloidea</taxon>
        <taxon>Trichostrongylidae</taxon>
        <taxon>Haemonchus</taxon>
    </lineage>
</organism>
<dbReference type="AlphaFoldDB" id="A0A0N4VXM4"/>
<evidence type="ECO:0000313" key="10">
    <source>
        <dbReference type="Proteomes" id="UP000268014"/>
    </source>
</evidence>
<dbReference type="WBParaSite" id="HPLM_0000204401-mRNA-1">
    <property type="protein sequence ID" value="HPLM_0000204401-mRNA-1"/>
    <property type="gene ID" value="HPLM_0000204401"/>
</dbReference>
<comment type="subunit">
    <text evidence="3">The holoenzyme is a dodecamer composed of 6 PCCA/alpha subunits and 6 PCCB/beta subunits.</text>
</comment>
<dbReference type="Proteomes" id="UP000268014">
    <property type="component" value="Unassembled WGS sequence"/>
</dbReference>
<evidence type="ECO:0000256" key="2">
    <source>
        <dbReference type="ARBA" id="ARBA00013050"/>
    </source>
</evidence>
<comment type="catalytic activity">
    <reaction evidence="7">
        <text>propanoyl-CoA + hydrogencarbonate + ATP = (S)-methylmalonyl-CoA + ADP + phosphate + H(+)</text>
        <dbReference type="Rhea" id="RHEA:23720"/>
        <dbReference type="ChEBI" id="CHEBI:15378"/>
        <dbReference type="ChEBI" id="CHEBI:17544"/>
        <dbReference type="ChEBI" id="CHEBI:30616"/>
        <dbReference type="ChEBI" id="CHEBI:43474"/>
        <dbReference type="ChEBI" id="CHEBI:57327"/>
        <dbReference type="ChEBI" id="CHEBI:57392"/>
        <dbReference type="ChEBI" id="CHEBI:456216"/>
        <dbReference type="EC" id="6.4.1.3"/>
    </reaction>
    <physiologicalReaction direction="left-to-right" evidence="7">
        <dbReference type="Rhea" id="RHEA:23721"/>
    </physiologicalReaction>
</comment>
<sequence length="99" mass="11226">MLVSRFANPLVGYSYGVQKVARMASSIAHTVKVADHIEKTRAKALLGGGQKRIDTQHARGKLTARERIELLLDKDTFREYDMFAEHTCTDFNMQKQKVS</sequence>
<gene>
    <name evidence="9" type="ORF">HPLM_LOCUS2042</name>
</gene>
<evidence type="ECO:0000256" key="4">
    <source>
        <dbReference type="ARBA" id="ARBA00041138"/>
    </source>
</evidence>
<evidence type="ECO:0000313" key="11">
    <source>
        <dbReference type="WBParaSite" id="HPLM_0000204401-mRNA-1"/>
    </source>
</evidence>
<dbReference type="InterPro" id="IPR051047">
    <property type="entry name" value="AccD/PCCB"/>
</dbReference>
<proteinExistence type="predicted"/>
<dbReference type="GO" id="GO:0004658">
    <property type="term" value="F:propionyl-CoA carboxylase activity"/>
    <property type="evidence" value="ECO:0007669"/>
    <property type="project" value="UniProtKB-EC"/>
</dbReference>
<dbReference type="GO" id="GO:0005739">
    <property type="term" value="C:mitochondrion"/>
    <property type="evidence" value="ECO:0007669"/>
    <property type="project" value="TreeGrafter"/>
</dbReference>
<evidence type="ECO:0000256" key="3">
    <source>
        <dbReference type="ARBA" id="ARBA00038567"/>
    </source>
</evidence>
<evidence type="ECO:0000256" key="1">
    <source>
        <dbReference type="ARBA" id="ARBA00005060"/>
    </source>
</evidence>
<evidence type="ECO:0000256" key="7">
    <source>
        <dbReference type="ARBA" id="ARBA00049495"/>
    </source>
</evidence>
<dbReference type="STRING" id="6290.A0A0N4VXM4"/>
<comment type="catalytic activity">
    <reaction evidence="6">
        <text>butanoyl-CoA + hydrogencarbonate + ATP = (2S)-ethylmalonyl-CoA + ADP + phosphate + H(+)</text>
        <dbReference type="Rhea" id="RHEA:59520"/>
        <dbReference type="ChEBI" id="CHEBI:15378"/>
        <dbReference type="ChEBI" id="CHEBI:17544"/>
        <dbReference type="ChEBI" id="CHEBI:30616"/>
        <dbReference type="ChEBI" id="CHEBI:43474"/>
        <dbReference type="ChEBI" id="CHEBI:57371"/>
        <dbReference type="ChEBI" id="CHEBI:60909"/>
        <dbReference type="ChEBI" id="CHEBI:456216"/>
    </reaction>
    <physiologicalReaction direction="left-to-right" evidence="6">
        <dbReference type="Rhea" id="RHEA:59521"/>
    </physiologicalReaction>
</comment>
<name>A0A0N4VXM4_HAEPC</name>
<accession>A0A0N4VXM4</accession>
<evidence type="ECO:0000256" key="5">
    <source>
        <dbReference type="ARBA" id="ARBA00042797"/>
    </source>
</evidence>
<dbReference type="EC" id="6.4.1.3" evidence="2"/>
<reference evidence="9 10" key="2">
    <citation type="submission" date="2018-11" db="EMBL/GenBank/DDBJ databases">
        <authorList>
            <consortium name="Pathogen Informatics"/>
        </authorList>
    </citation>
    <scope>NUCLEOTIDE SEQUENCE [LARGE SCALE GENOMIC DNA]</scope>
    <source>
        <strain evidence="9 10">MHpl1</strain>
    </source>
</reference>
<reference evidence="11" key="1">
    <citation type="submission" date="2017-02" db="UniProtKB">
        <authorList>
            <consortium name="WormBaseParasite"/>
        </authorList>
    </citation>
    <scope>IDENTIFICATION</scope>
</reference>
<feature type="domain" description="CoA carboxyltransferase N-terminal" evidence="8">
    <location>
        <begin position="30"/>
        <end position="99"/>
    </location>
</feature>
<dbReference type="SUPFAM" id="SSF52096">
    <property type="entry name" value="ClpP/crotonase"/>
    <property type="match status" value="1"/>
</dbReference>
<dbReference type="OrthoDB" id="439921at2759"/>
<dbReference type="EMBL" id="UZAF01003497">
    <property type="protein sequence ID" value="VDO12673.1"/>
    <property type="molecule type" value="Genomic_DNA"/>
</dbReference>
<keyword evidence="10" id="KW-1185">Reference proteome</keyword>
<dbReference type="Gene3D" id="3.90.226.10">
    <property type="entry name" value="2-enoyl-CoA Hydratase, Chain A, domain 1"/>
    <property type="match status" value="1"/>
</dbReference>
<protein>
    <recommendedName>
        <fullName evidence="4">Propionyl-CoA carboxylase beta chain, mitochondrial</fullName>
        <ecNumber evidence="2">6.4.1.3</ecNumber>
    </recommendedName>
    <alternativeName>
        <fullName evidence="5">Propanoyl-CoA:carbon dioxide ligase subunit beta</fullName>
    </alternativeName>
</protein>
<dbReference type="PROSITE" id="PS50980">
    <property type="entry name" value="COA_CT_NTER"/>
    <property type="match status" value="1"/>
</dbReference>
<dbReference type="PANTHER" id="PTHR43842">
    <property type="entry name" value="PROPIONYL-COA CARBOXYLASE BETA CHAIN"/>
    <property type="match status" value="1"/>
</dbReference>
<dbReference type="InterPro" id="IPR029045">
    <property type="entry name" value="ClpP/crotonase-like_dom_sf"/>
</dbReference>
<dbReference type="InterPro" id="IPR034733">
    <property type="entry name" value="AcCoA_carboxyl_beta"/>
</dbReference>
<evidence type="ECO:0000313" key="9">
    <source>
        <dbReference type="EMBL" id="VDO12673.1"/>
    </source>
</evidence>
<evidence type="ECO:0000259" key="8">
    <source>
        <dbReference type="PROSITE" id="PS50980"/>
    </source>
</evidence>